<accession>A0A937XD43</accession>
<evidence type="ECO:0000313" key="7">
    <source>
        <dbReference type="Proteomes" id="UP000779900"/>
    </source>
</evidence>
<evidence type="ECO:0000256" key="3">
    <source>
        <dbReference type="ARBA" id="ARBA00023014"/>
    </source>
</evidence>
<evidence type="ECO:0000259" key="4">
    <source>
        <dbReference type="PROSITE" id="PS51085"/>
    </source>
</evidence>
<gene>
    <name evidence="6" type="ORF">FJY68_05035</name>
</gene>
<dbReference type="EMBL" id="VGIR01000022">
    <property type="protein sequence ID" value="MBM3331203.1"/>
    <property type="molecule type" value="Genomic_DNA"/>
</dbReference>
<evidence type="ECO:0000256" key="2">
    <source>
        <dbReference type="ARBA" id="ARBA00023004"/>
    </source>
</evidence>
<evidence type="ECO:0008006" key="8">
    <source>
        <dbReference type="Google" id="ProtNLM"/>
    </source>
</evidence>
<organism evidence="6 7">
    <name type="scientific">candidate division WOR-3 bacterium</name>
    <dbReference type="NCBI Taxonomy" id="2052148"/>
    <lineage>
        <taxon>Bacteria</taxon>
        <taxon>Bacteria division WOR-3</taxon>
    </lineage>
</organism>
<keyword evidence="2" id="KW-0408">Iron</keyword>
<dbReference type="AlphaFoldDB" id="A0A937XD43"/>
<dbReference type="GO" id="GO:0051536">
    <property type="term" value="F:iron-sulfur cluster binding"/>
    <property type="evidence" value="ECO:0007669"/>
    <property type="project" value="UniProtKB-KW"/>
</dbReference>
<evidence type="ECO:0000256" key="1">
    <source>
        <dbReference type="ARBA" id="ARBA00022723"/>
    </source>
</evidence>
<dbReference type="CDD" id="cd00207">
    <property type="entry name" value="fer2"/>
    <property type="match status" value="1"/>
</dbReference>
<keyword evidence="1" id="KW-0479">Metal-binding</keyword>
<name>A0A937XD43_UNCW3</name>
<comment type="caution">
    <text evidence="6">The sequence shown here is derived from an EMBL/GenBank/DDBJ whole genome shotgun (WGS) entry which is preliminary data.</text>
</comment>
<dbReference type="GO" id="GO:0046872">
    <property type="term" value="F:metal ion binding"/>
    <property type="evidence" value="ECO:0007669"/>
    <property type="project" value="UniProtKB-KW"/>
</dbReference>
<dbReference type="InterPro" id="IPR001041">
    <property type="entry name" value="2Fe-2S_ferredoxin-type"/>
</dbReference>
<dbReference type="InterPro" id="IPR036010">
    <property type="entry name" value="2Fe-2S_ferredoxin-like_sf"/>
</dbReference>
<feature type="domain" description="2Fe-2S ferredoxin-type" evidence="4">
    <location>
        <begin position="1"/>
        <end position="80"/>
    </location>
</feature>
<dbReference type="PROSITE" id="PS51379">
    <property type="entry name" value="4FE4S_FER_2"/>
    <property type="match status" value="2"/>
</dbReference>
<dbReference type="Proteomes" id="UP000779900">
    <property type="component" value="Unassembled WGS sequence"/>
</dbReference>
<dbReference type="InterPro" id="IPR017896">
    <property type="entry name" value="4Fe4S_Fe-S-bd"/>
</dbReference>
<evidence type="ECO:0000313" key="6">
    <source>
        <dbReference type="EMBL" id="MBM3331203.1"/>
    </source>
</evidence>
<protein>
    <recommendedName>
        <fullName evidence="8">2Fe-2S iron-sulfur cluster binding domain-containing protein</fullName>
    </recommendedName>
</protein>
<sequence>MPIVEINGVSIELEKGTTVLEAAKFLGVNIPTLCHDDGLTAYGACRLCVVEVESGGRTQVVSACTYPIEDGLKVRTHSRRIMGIRRLLIEMYLATCPSSKTIQDIASKWGVSQCRLKVKHEDCVLCGLCVRMCAQQMAAKAIGFVGRGRKRRITTPFDERSEVCRLCGACMYICPVCQARCQGPQEESAVCSACVACEPPCLVPFDDMKCYMDPCAWCEQETKTKLLAEAKTKQ</sequence>
<dbReference type="InterPro" id="IPR017900">
    <property type="entry name" value="4Fe4S_Fe_S_CS"/>
</dbReference>
<dbReference type="Gene3D" id="3.10.20.740">
    <property type="match status" value="1"/>
</dbReference>
<dbReference type="SUPFAM" id="SSF54862">
    <property type="entry name" value="4Fe-4S ferredoxins"/>
    <property type="match status" value="1"/>
</dbReference>
<reference evidence="6" key="1">
    <citation type="submission" date="2019-03" db="EMBL/GenBank/DDBJ databases">
        <title>Lake Tanganyika Metagenome-Assembled Genomes (MAGs).</title>
        <authorList>
            <person name="Tran P."/>
        </authorList>
    </citation>
    <scope>NUCLEOTIDE SEQUENCE</scope>
    <source>
        <strain evidence="6">K_DeepCast_150m_m2_040</strain>
    </source>
</reference>
<dbReference type="SUPFAM" id="SSF54292">
    <property type="entry name" value="2Fe-2S ferredoxin-like"/>
    <property type="match status" value="1"/>
</dbReference>
<keyword evidence="3" id="KW-0411">Iron-sulfur</keyword>
<dbReference type="PROSITE" id="PS51085">
    <property type="entry name" value="2FE2S_FER_2"/>
    <property type="match status" value="1"/>
</dbReference>
<feature type="domain" description="4Fe-4S ferredoxin-type" evidence="5">
    <location>
        <begin position="153"/>
        <end position="185"/>
    </location>
</feature>
<dbReference type="Pfam" id="PF12838">
    <property type="entry name" value="Fer4_7"/>
    <property type="match status" value="1"/>
</dbReference>
<evidence type="ECO:0000259" key="5">
    <source>
        <dbReference type="PROSITE" id="PS51379"/>
    </source>
</evidence>
<dbReference type="PROSITE" id="PS00198">
    <property type="entry name" value="4FE4S_FER_1"/>
    <property type="match status" value="1"/>
</dbReference>
<dbReference type="Pfam" id="PF13510">
    <property type="entry name" value="Fer2_4"/>
    <property type="match status" value="1"/>
</dbReference>
<proteinExistence type="predicted"/>
<feature type="domain" description="4Fe-4S ferredoxin-type" evidence="5">
    <location>
        <begin position="114"/>
        <end position="143"/>
    </location>
</feature>